<proteinExistence type="predicted"/>
<keyword evidence="2" id="KW-1185">Reference proteome</keyword>
<gene>
    <name evidence="1" type="ORF">NEOLEDRAFT_1084718</name>
</gene>
<reference evidence="1 2" key="1">
    <citation type="journal article" date="2016" name="Mol. Biol. Evol.">
        <title>Comparative Genomics of Early-Diverging Mushroom-Forming Fungi Provides Insights into the Origins of Lignocellulose Decay Capabilities.</title>
        <authorList>
            <person name="Nagy L.G."/>
            <person name="Riley R."/>
            <person name="Tritt A."/>
            <person name="Adam C."/>
            <person name="Daum C."/>
            <person name="Floudas D."/>
            <person name="Sun H."/>
            <person name="Yadav J.S."/>
            <person name="Pangilinan J."/>
            <person name="Larsson K.H."/>
            <person name="Matsuura K."/>
            <person name="Barry K."/>
            <person name="Labutti K."/>
            <person name="Kuo R."/>
            <person name="Ohm R.A."/>
            <person name="Bhattacharya S.S."/>
            <person name="Shirouzu T."/>
            <person name="Yoshinaga Y."/>
            <person name="Martin F.M."/>
            <person name="Grigoriev I.V."/>
            <person name="Hibbett D.S."/>
        </authorList>
    </citation>
    <scope>NUCLEOTIDE SEQUENCE [LARGE SCALE GENOMIC DNA]</scope>
    <source>
        <strain evidence="1 2">HHB14362 ss-1</strain>
    </source>
</reference>
<protein>
    <recommendedName>
        <fullName evidence="3">Hypervirulence associated protein TUDOR domain-containing protein</fullName>
    </recommendedName>
</protein>
<evidence type="ECO:0000313" key="2">
    <source>
        <dbReference type="Proteomes" id="UP000076761"/>
    </source>
</evidence>
<dbReference type="AlphaFoldDB" id="A0A165VLW7"/>
<evidence type="ECO:0000313" key="1">
    <source>
        <dbReference type="EMBL" id="KZT29866.1"/>
    </source>
</evidence>
<name>A0A165VLW7_9AGAM</name>
<sequence>MYSCCQQKGDKIEYRPVGGQSDTVSHSTGEIVDITDEGGETRYSIKNDTTGKTTSYQEMNIVKKI</sequence>
<organism evidence="1 2">
    <name type="scientific">Neolentinus lepideus HHB14362 ss-1</name>
    <dbReference type="NCBI Taxonomy" id="1314782"/>
    <lineage>
        <taxon>Eukaryota</taxon>
        <taxon>Fungi</taxon>
        <taxon>Dikarya</taxon>
        <taxon>Basidiomycota</taxon>
        <taxon>Agaricomycotina</taxon>
        <taxon>Agaricomycetes</taxon>
        <taxon>Gloeophyllales</taxon>
        <taxon>Gloeophyllaceae</taxon>
        <taxon>Neolentinus</taxon>
    </lineage>
</organism>
<evidence type="ECO:0008006" key="3">
    <source>
        <dbReference type="Google" id="ProtNLM"/>
    </source>
</evidence>
<dbReference type="EMBL" id="KV425553">
    <property type="protein sequence ID" value="KZT29866.1"/>
    <property type="molecule type" value="Genomic_DNA"/>
</dbReference>
<dbReference type="Proteomes" id="UP000076761">
    <property type="component" value="Unassembled WGS sequence"/>
</dbReference>
<dbReference type="InParanoid" id="A0A165VLW7"/>
<accession>A0A165VLW7</accession>
<dbReference type="OrthoDB" id="10052172at2759"/>